<dbReference type="Proteomes" id="UP001238163">
    <property type="component" value="Unassembled WGS sequence"/>
</dbReference>
<keyword evidence="6" id="KW-0255">Endonuclease</keyword>
<dbReference type="PANTHER" id="PTHR10359">
    <property type="entry name" value="A/G-SPECIFIC ADENINE GLYCOSYLASE/ENDONUCLEASE III"/>
    <property type="match status" value="1"/>
</dbReference>
<dbReference type="CDD" id="cd00056">
    <property type="entry name" value="ENDO3c"/>
    <property type="match status" value="1"/>
</dbReference>
<evidence type="ECO:0000256" key="3">
    <source>
        <dbReference type="ARBA" id="ARBA00023004"/>
    </source>
</evidence>
<feature type="domain" description="HhH-GPD" evidence="5">
    <location>
        <begin position="39"/>
        <end position="200"/>
    </location>
</feature>
<name>A0AAE3VJ35_9BACT</name>
<dbReference type="EMBL" id="JAUSVL010000001">
    <property type="protein sequence ID" value="MDQ0291216.1"/>
    <property type="molecule type" value="Genomic_DNA"/>
</dbReference>
<dbReference type="PANTHER" id="PTHR10359:SF19">
    <property type="entry name" value="DNA REPAIR GLYCOSYLASE MJ1434-RELATED"/>
    <property type="match status" value="1"/>
</dbReference>
<gene>
    <name evidence="6" type="ORF">J3R75_003323</name>
</gene>
<dbReference type="GO" id="GO:0006284">
    <property type="term" value="P:base-excision repair"/>
    <property type="evidence" value="ECO:0007669"/>
    <property type="project" value="InterPro"/>
</dbReference>
<dbReference type="SMART" id="SM00478">
    <property type="entry name" value="ENDO3c"/>
    <property type="match status" value="1"/>
</dbReference>
<comment type="caution">
    <text evidence="6">The sequence shown here is derived from an EMBL/GenBank/DDBJ whole genome shotgun (WGS) entry which is preliminary data.</text>
</comment>
<dbReference type="InterPro" id="IPR023170">
    <property type="entry name" value="HhH_base_excis_C"/>
</dbReference>
<evidence type="ECO:0000313" key="6">
    <source>
        <dbReference type="EMBL" id="MDQ0291216.1"/>
    </source>
</evidence>
<dbReference type="GO" id="GO:0051539">
    <property type="term" value="F:4 iron, 4 sulfur cluster binding"/>
    <property type="evidence" value="ECO:0007669"/>
    <property type="project" value="UniProtKB-KW"/>
</dbReference>
<keyword evidence="7" id="KW-1185">Reference proteome</keyword>
<dbReference type="AlphaFoldDB" id="A0AAE3VJ35"/>
<reference evidence="6" key="1">
    <citation type="submission" date="2023-07" db="EMBL/GenBank/DDBJ databases">
        <title>Genomic Encyclopedia of Type Strains, Phase IV (KMG-IV): sequencing the most valuable type-strain genomes for metagenomic binning, comparative biology and taxonomic classification.</title>
        <authorList>
            <person name="Goeker M."/>
        </authorList>
    </citation>
    <scope>NUCLEOTIDE SEQUENCE</scope>
    <source>
        <strain evidence="6">DSM 24202</strain>
    </source>
</reference>
<evidence type="ECO:0000313" key="7">
    <source>
        <dbReference type="Proteomes" id="UP001238163"/>
    </source>
</evidence>
<protein>
    <submittedName>
        <fullName evidence="6">Endonuclease-3 related protein</fullName>
    </submittedName>
</protein>
<dbReference type="Pfam" id="PF00730">
    <property type="entry name" value="HhH-GPD"/>
    <property type="match status" value="1"/>
</dbReference>
<keyword evidence="3" id="KW-0408">Iron</keyword>
<keyword evidence="1" id="KW-0004">4Fe-4S</keyword>
<dbReference type="RefSeq" id="WP_307263681.1">
    <property type="nucleotide sequence ID" value="NZ_JAUSVL010000001.1"/>
</dbReference>
<organism evidence="6 7">
    <name type="scientific">Oligosphaera ethanolica</name>
    <dbReference type="NCBI Taxonomy" id="760260"/>
    <lineage>
        <taxon>Bacteria</taxon>
        <taxon>Pseudomonadati</taxon>
        <taxon>Lentisphaerota</taxon>
        <taxon>Oligosphaeria</taxon>
        <taxon>Oligosphaerales</taxon>
        <taxon>Oligosphaeraceae</taxon>
        <taxon>Oligosphaera</taxon>
    </lineage>
</organism>
<keyword evidence="6" id="KW-0378">Hydrolase</keyword>
<evidence type="ECO:0000259" key="5">
    <source>
        <dbReference type="SMART" id="SM00478"/>
    </source>
</evidence>
<dbReference type="Gene3D" id="1.10.1670.10">
    <property type="entry name" value="Helix-hairpin-Helix base-excision DNA repair enzymes (C-terminal)"/>
    <property type="match status" value="1"/>
</dbReference>
<dbReference type="PIRSF" id="PIRSF001435">
    <property type="entry name" value="Nth"/>
    <property type="match status" value="1"/>
</dbReference>
<accession>A0AAE3VJ35</accession>
<evidence type="ECO:0000256" key="2">
    <source>
        <dbReference type="ARBA" id="ARBA00022723"/>
    </source>
</evidence>
<dbReference type="InterPro" id="IPR003265">
    <property type="entry name" value="HhH-GPD_domain"/>
</dbReference>
<keyword evidence="6" id="KW-0540">Nuclease</keyword>
<keyword evidence="4" id="KW-0411">Iron-sulfur</keyword>
<dbReference type="GO" id="GO:0046872">
    <property type="term" value="F:metal ion binding"/>
    <property type="evidence" value="ECO:0007669"/>
    <property type="project" value="UniProtKB-KW"/>
</dbReference>
<proteinExistence type="predicted"/>
<evidence type="ECO:0000256" key="4">
    <source>
        <dbReference type="ARBA" id="ARBA00023014"/>
    </source>
</evidence>
<sequence>MSTTTIMALYERLYAHYGPQHWWPCRHGGRWEIVAGAVLTQNCAWCNVERALANLYAAGVDSAAAVLATPLPALQDLIRPAGFFQQKSAYLHSLAAFYLEHDVEYAAACSPVELRRRRRELLALRGVGQETADSILLYAFGQPIFVIDAYTRRVSERHLEIDDATRMRYEDLQAHFMAALPKDTRVYNEYHALLVQLCKDSCRKRGCGVQCAALELDRKA</sequence>
<dbReference type="InterPro" id="IPR011257">
    <property type="entry name" value="DNA_glycosylase"/>
</dbReference>
<dbReference type="SUPFAM" id="SSF48150">
    <property type="entry name" value="DNA-glycosylase"/>
    <property type="match status" value="1"/>
</dbReference>
<dbReference type="Gene3D" id="1.10.340.30">
    <property type="entry name" value="Hypothetical protein, domain 2"/>
    <property type="match status" value="1"/>
</dbReference>
<dbReference type="GO" id="GO:0004519">
    <property type="term" value="F:endonuclease activity"/>
    <property type="evidence" value="ECO:0007669"/>
    <property type="project" value="UniProtKB-KW"/>
</dbReference>
<keyword evidence="2" id="KW-0479">Metal-binding</keyword>
<evidence type="ECO:0000256" key="1">
    <source>
        <dbReference type="ARBA" id="ARBA00022485"/>
    </source>
</evidence>